<keyword evidence="2" id="KW-1185">Reference proteome</keyword>
<dbReference type="WBParaSite" id="Gr19_v10_g15788.t1">
    <property type="protein sequence ID" value="Gr19_v10_g15788.t1"/>
    <property type="gene ID" value="Gr19_v10_g15788"/>
</dbReference>
<accession>A0A914HAR8</accession>
<evidence type="ECO:0000313" key="3">
    <source>
        <dbReference type="WBParaSite" id="Gr19_v10_g15788.t1"/>
    </source>
</evidence>
<feature type="region of interest" description="Disordered" evidence="1">
    <location>
        <begin position="157"/>
        <end position="176"/>
    </location>
</feature>
<feature type="region of interest" description="Disordered" evidence="1">
    <location>
        <begin position="235"/>
        <end position="258"/>
    </location>
</feature>
<dbReference type="AlphaFoldDB" id="A0A914HAR8"/>
<organism evidence="2 3">
    <name type="scientific">Globodera rostochiensis</name>
    <name type="common">Golden nematode worm</name>
    <name type="synonym">Heterodera rostochiensis</name>
    <dbReference type="NCBI Taxonomy" id="31243"/>
    <lineage>
        <taxon>Eukaryota</taxon>
        <taxon>Metazoa</taxon>
        <taxon>Ecdysozoa</taxon>
        <taxon>Nematoda</taxon>
        <taxon>Chromadorea</taxon>
        <taxon>Rhabditida</taxon>
        <taxon>Tylenchina</taxon>
        <taxon>Tylenchomorpha</taxon>
        <taxon>Tylenchoidea</taxon>
        <taxon>Heteroderidae</taxon>
        <taxon>Heteroderinae</taxon>
        <taxon>Globodera</taxon>
    </lineage>
</organism>
<dbReference type="Proteomes" id="UP000887572">
    <property type="component" value="Unplaced"/>
</dbReference>
<name>A0A914HAR8_GLORO</name>
<evidence type="ECO:0000256" key="1">
    <source>
        <dbReference type="SAM" id="MobiDB-lite"/>
    </source>
</evidence>
<reference evidence="3" key="1">
    <citation type="submission" date="2022-11" db="UniProtKB">
        <authorList>
            <consortium name="WormBaseParasite"/>
        </authorList>
    </citation>
    <scope>IDENTIFICATION</scope>
</reference>
<feature type="compositionally biased region" description="Polar residues" evidence="1">
    <location>
        <begin position="161"/>
        <end position="176"/>
    </location>
</feature>
<evidence type="ECO:0000313" key="2">
    <source>
        <dbReference type="Proteomes" id="UP000887572"/>
    </source>
</evidence>
<sequence length="258" mass="29318">MSRRSYLMRRPRDEDDSYDYGEQELIWAKPIDARLTQKLGPSYAGGKDFVRGSEQSQRQFYGDQTVMGSNSQQQNELGEGCSTVDRNIRLLSHDERNKISASIVKAELRGDLERVRKLKRKLEEGAVEEEKGADKKDEVGGRTREVLLLNMDKRSGLVTPVGTTQPKNQTESPDNWKSTVDAEFGKRMELSQMIAEEKTTTAEQQIAMFSRSAKVCSDSKVDDDWVVDDNIMSHPKKRRHADKESVKKARNMVNGESI</sequence>
<proteinExistence type="predicted"/>
<protein>
    <submittedName>
        <fullName evidence="3">Uncharacterized protein</fullName>
    </submittedName>
</protein>